<dbReference type="PROSITE" id="PS00166">
    <property type="entry name" value="ENOYL_COA_HYDRATASE"/>
    <property type="match status" value="1"/>
</dbReference>
<dbReference type="InterPro" id="IPR001753">
    <property type="entry name" value="Enoyl-CoA_hydra/iso"/>
</dbReference>
<dbReference type="RefSeq" id="XP_028491422.1">
    <property type="nucleotide sequence ID" value="XM_028636282.1"/>
</dbReference>
<dbReference type="EMBL" id="RBVV01000148">
    <property type="protein sequence ID" value="RNJ53264.1"/>
    <property type="molecule type" value="Genomic_DNA"/>
</dbReference>
<dbReference type="PANTHER" id="PTHR11941">
    <property type="entry name" value="ENOYL-COA HYDRATASE-RELATED"/>
    <property type="match status" value="1"/>
</dbReference>
<dbReference type="SUPFAM" id="SSF52096">
    <property type="entry name" value="ClpP/crotonase"/>
    <property type="match status" value="1"/>
</dbReference>
<dbReference type="CDD" id="cd06558">
    <property type="entry name" value="crotonase-like"/>
    <property type="match status" value="1"/>
</dbReference>
<dbReference type="Proteomes" id="UP000267145">
    <property type="component" value="Unassembled WGS sequence"/>
</dbReference>
<dbReference type="Gene3D" id="1.10.12.10">
    <property type="entry name" value="Lyase 2-enoyl-coa Hydratase, Chain A, domain 2"/>
    <property type="match status" value="1"/>
</dbReference>
<proteinExistence type="inferred from homology"/>
<dbReference type="InterPro" id="IPR014748">
    <property type="entry name" value="Enoyl-CoA_hydra_C"/>
</dbReference>
<dbReference type="GO" id="GO:0016829">
    <property type="term" value="F:lyase activity"/>
    <property type="evidence" value="ECO:0007669"/>
    <property type="project" value="UniProtKB-KW"/>
</dbReference>
<keyword evidence="5" id="KW-1185">Reference proteome</keyword>
<gene>
    <name evidence="4" type="ORF">D7B24_002066</name>
</gene>
<comment type="similarity">
    <text evidence="1 3">Belongs to the enoyl-CoA hydratase/isomerase family.</text>
</comment>
<dbReference type="AlphaFoldDB" id="A0A3M9XZ44"/>
<dbReference type="FunFam" id="3.90.226.10:FF:000009">
    <property type="entry name" value="Carnitinyl-CoA dehydratase"/>
    <property type="match status" value="1"/>
</dbReference>
<organism evidence="4 5">
    <name type="scientific">Verticillium nonalfalfae</name>
    <dbReference type="NCBI Taxonomy" id="1051616"/>
    <lineage>
        <taxon>Eukaryota</taxon>
        <taxon>Fungi</taxon>
        <taxon>Dikarya</taxon>
        <taxon>Ascomycota</taxon>
        <taxon>Pezizomycotina</taxon>
        <taxon>Sordariomycetes</taxon>
        <taxon>Hypocreomycetidae</taxon>
        <taxon>Glomerellales</taxon>
        <taxon>Plectosphaerellaceae</taxon>
        <taxon>Verticillium</taxon>
    </lineage>
</organism>
<dbReference type="PANTHER" id="PTHR11941:SF166">
    <property type="entry name" value="ENOYL-COA HYDRATASE_ISOMERASE FAMILY PROTEIN (AFU_ORTHOLOGUE AFUA_8G01210)"/>
    <property type="match status" value="1"/>
</dbReference>
<dbReference type="Gene3D" id="3.90.226.10">
    <property type="entry name" value="2-enoyl-CoA Hydratase, Chain A, domain 1"/>
    <property type="match status" value="1"/>
</dbReference>
<accession>A0A3M9XZ44</accession>
<dbReference type="GeneID" id="39605755"/>
<name>A0A3M9XZ44_9PEZI</name>
<dbReference type="InterPro" id="IPR029045">
    <property type="entry name" value="ClpP/crotonase-like_dom_sf"/>
</dbReference>
<dbReference type="STRING" id="1051616.A0A3M9XZ44"/>
<evidence type="ECO:0000256" key="3">
    <source>
        <dbReference type="RuleBase" id="RU003707"/>
    </source>
</evidence>
<evidence type="ECO:0000313" key="5">
    <source>
        <dbReference type="Proteomes" id="UP000267145"/>
    </source>
</evidence>
<comment type="caution">
    <text evidence="4">The sequence shown here is derived from an EMBL/GenBank/DDBJ whole genome shotgun (WGS) entry which is preliminary data.</text>
</comment>
<keyword evidence="2" id="KW-0456">Lyase</keyword>
<dbReference type="GO" id="GO:0005739">
    <property type="term" value="C:mitochondrion"/>
    <property type="evidence" value="ECO:0007669"/>
    <property type="project" value="TreeGrafter"/>
</dbReference>
<reference evidence="4 5" key="1">
    <citation type="submission" date="2018-10" db="EMBL/GenBank/DDBJ databases">
        <title>Genome sequence of Verticillium nonalfalfae VnAa140.</title>
        <authorList>
            <person name="Stajich J.E."/>
            <person name="Kasson M.T."/>
        </authorList>
    </citation>
    <scope>NUCLEOTIDE SEQUENCE [LARGE SCALE GENOMIC DNA]</scope>
    <source>
        <strain evidence="4 5">VnAa140</strain>
    </source>
</reference>
<evidence type="ECO:0000313" key="4">
    <source>
        <dbReference type="EMBL" id="RNJ53264.1"/>
    </source>
</evidence>
<dbReference type="Pfam" id="PF00378">
    <property type="entry name" value="ECH_1"/>
    <property type="match status" value="1"/>
</dbReference>
<evidence type="ECO:0000256" key="2">
    <source>
        <dbReference type="ARBA" id="ARBA00023239"/>
    </source>
</evidence>
<sequence length="269" mass="28396">MTEGVAISSPRPATTPAVVLASTPAEGVRVLALNRPSKRNALSQELIDVFLGHLRAASADDSVRVIIVTGSSSFFCAGADIQEISALGAEEARQRRYLEDLCTGMRGVRKPLIAAVEGMALGGGFELALMCDLIFAAHGSRFGLPEVTIGLLPGAGGTQRLTNAVGKFRAMKMILLGAPIPAAEALDAGLVAALFDDGQVLDNVLAVAQRLASSSRIALSLAKESICRADDLGRDDDFERSLYYYSFGTRDKTEGVAAFLGKRSPEWPN</sequence>
<dbReference type="GO" id="GO:0006635">
    <property type="term" value="P:fatty acid beta-oxidation"/>
    <property type="evidence" value="ECO:0007669"/>
    <property type="project" value="TreeGrafter"/>
</dbReference>
<protein>
    <recommendedName>
        <fullName evidence="6">Enoyl-CoA hydratase</fullName>
    </recommendedName>
</protein>
<evidence type="ECO:0008006" key="6">
    <source>
        <dbReference type="Google" id="ProtNLM"/>
    </source>
</evidence>
<evidence type="ECO:0000256" key="1">
    <source>
        <dbReference type="ARBA" id="ARBA00005254"/>
    </source>
</evidence>
<dbReference type="InterPro" id="IPR018376">
    <property type="entry name" value="Enoyl-CoA_hyd/isom_CS"/>
</dbReference>